<dbReference type="AlphaFoldDB" id="D6TY32"/>
<sequence length="266" mass="30285">MALFARWLAGSEPASHLIAPLPIVRRLREAHISTLLFAGLWLLLGLIVLPIDWPRVPWPFFLGASLLLSFSACYLVLERSWKQFEQRRGTAAQGAHQWQAERQPLPDAQALVLPVTIRLRPSRWWTVWTGLLILLLPDGLLIVSTGPASATFWWGVFGVTVFTGGVLALLAAICWRARRVIEVTEEGISSSWPKTFLRSEVSAHWVRWQEARFFACYPARGSRKGGQVMIYELASERDVVSWVWVQSKKTRRPLEEPLLPFEEHRA</sequence>
<dbReference type="RefSeq" id="WP_007916999.1">
    <property type="nucleotide sequence ID" value="NZ_ADVG01000003.1"/>
</dbReference>
<protein>
    <submittedName>
        <fullName evidence="2">Uncharacterized protein</fullName>
    </submittedName>
</protein>
<keyword evidence="3" id="KW-1185">Reference proteome</keyword>
<feature type="transmembrane region" description="Helical" evidence="1">
    <location>
        <begin position="57"/>
        <end position="77"/>
    </location>
</feature>
<gene>
    <name evidence="2" type="ORF">Krac_6163</name>
</gene>
<evidence type="ECO:0000313" key="2">
    <source>
        <dbReference type="EMBL" id="EFH85028.1"/>
    </source>
</evidence>
<evidence type="ECO:0000313" key="3">
    <source>
        <dbReference type="Proteomes" id="UP000004508"/>
    </source>
</evidence>
<dbReference type="EMBL" id="ADVG01000003">
    <property type="protein sequence ID" value="EFH85028.1"/>
    <property type="molecule type" value="Genomic_DNA"/>
</dbReference>
<keyword evidence="1" id="KW-0812">Transmembrane</keyword>
<keyword evidence="1" id="KW-1133">Transmembrane helix</keyword>
<feature type="transmembrane region" description="Helical" evidence="1">
    <location>
        <begin position="152"/>
        <end position="175"/>
    </location>
</feature>
<organism evidence="2 3">
    <name type="scientific">Ktedonobacter racemifer DSM 44963</name>
    <dbReference type="NCBI Taxonomy" id="485913"/>
    <lineage>
        <taxon>Bacteria</taxon>
        <taxon>Bacillati</taxon>
        <taxon>Chloroflexota</taxon>
        <taxon>Ktedonobacteria</taxon>
        <taxon>Ktedonobacterales</taxon>
        <taxon>Ktedonobacteraceae</taxon>
        <taxon>Ktedonobacter</taxon>
    </lineage>
</organism>
<comment type="caution">
    <text evidence="2">The sequence shown here is derived from an EMBL/GenBank/DDBJ whole genome shotgun (WGS) entry which is preliminary data.</text>
</comment>
<dbReference type="Proteomes" id="UP000004508">
    <property type="component" value="Unassembled WGS sequence"/>
</dbReference>
<accession>D6TY32</accession>
<feature type="transmembrane region" description="Helical" evidence="1">
    <location>
        <begin position="32"/>
        <end position="51"/>
    </location>
</feature>
<proteinExistence type="predicted"/>
<name>D6TY32_KTERA</name>
<dbReference type="InParanoid" id="D6TY32"/>
<reference evidence="2 3" key="1">
    <citation type="journal article" date="2011" name="Stand. Genomic Sci.">
        <title>Non-contiguous finished genome sequence and contextual data of the filamentous soil bacterium Ktedonobacter racemifer type strain (SOSP1-21).</title>
        <authorList>
            <person name="Chang Y.J."/>
            <person name="Land M."/>
            <person name="Hauser L."/>
            <person name="Chertkov O."/>
            <person name="Del Rio T.G."/>
            <person name="Nolan M."/>
            <person name="Copeland A."/>
            <person name="Tice H."/>
            <person name="Cheng J.F."/>
            <person name="Lucas S."/>
            <person name="Han C."/>
            <person name="Goodwin L."/>
            <person name="Pitluck S."/>
            <person name="Ivanova N."/>
            <person name="Ovchinikova G."/>
            <person name="Pati A."/>
            <person name="Chen A."/>
            <person name="Palaniappan K."/>
            <person name="Mavromatis K."/>
            <person name="Liolios K."/>
            <person name="Brettin T."/>
            <person name="Fiebig A."/>
            <person name="Rohde M."/>
            <person name="Abt B."/>
            <person name="Goker M."/>
            <person name="Detter J.C."/>
            <person name="Woyke T."/>
            <person name="Bristow J."/>
            <person name="Eisen J.A."/>
            <person name="Markowitz V."/>
            <person name="Hugenholtz P."/>
            <person name="Kyrpides N.C."/>
            <person name="Klenk H.P."/>
            <person name="Lapidus A."/>
        </authorList>
    </citation>
    <scope>NUCLEOTIDE SEQUENCE [LARGE SCALE GENOMIC DNA]</scope>
    <source>
        <strain evidence="3">DSM 44963</strain>
    </source>
</reference>
<feature type="transmembrane region" description="Helical" evidence="1">
    <location>
        <begin position="125"/>
        <end position="146"/>
    </location>
</feature>
<evidence type="ECO:0000256" key="1">
    <source>
        <dbReference type="SAM" id="Phobius"/>
    </source>
</evidence>
<keyword evidence="1" id="KW-0472">Membrane</keyword>